<reference evidence="2" key="2">
    <citation type="submission" date="2021-12" db="EMBL/GenBank/DDBJ databases">
        <title>Resequencing data analysis of finger millet.</title>
        <authorList>
            <person name="Hatakeyama M."/>
            <person name="Aluri S."/>
            <person name="Balachadran M.T."/>
            <person name="Sivarajan S.R."/>
            <person name="Poveda L."/>
            <person name="Shimizu-Inatsugi R."/>
            <person name="Schlapbach R."/>
            <person name="Sreeman S.M."/>
            <person name="Shimizu K.K."/>
        </authorList>
    </citation>
    <scope>NUCLEOTIDE SEQUENCE</scope>
</reference>
<reference evidence="2" key="1">
    <citation type="journal article" date="2018" name="DNA Res.">
        <title>Multiple hybrid de novo genome assembly of finger millet, an orphan allotetraploid crop.</title>
        <authorList>
            <person name="Hatakeyama M."/>
            <person name="Aluri S."/>
            <person name="Balachadran M.T."/>
            <person name="Sivarajan S.R."/>
            <person name="Patrignani A."/>
            <person name="Gruter S."/>
            <person name="Poveda L."/>
            <person name="Shimizu-Inatsugi R."/>
            <person name="Baeten J."/>
            <person name="Francoijs K.J."/>
            <person name="Nataraja K.N."/>
            <person name="Reddy Y.A.N."/>
            <person name="Phadnis S."/>
            <person name="Ravikumar R.L."/>
            <person name="Schlapbach R."/>
            <person name="Sreeman S.M."/>
            <person name="Shimizu K.K."/>
        </authorList>
    </citation>
    <scope>NUCLEOTIDE SEQUENCE</scope>
</reference>
<feature type="region of interest" description="Disordered" evidence="1">
    <location>
        <begin position="162"/>
        <end position="262"/>
    </location>
</feature>
<feature type="region of interest" description="Disordered" evidence="1">
    <location>
        <begin position="116"/>
        <end position="146"/>
    </location>
</feature>
<evidence type="ECO:0000256" key="1">
    <source>
        <dbReference type="SAM" id="MobiDB-lite"/>
    </source>
</evidence>
<feature type="region of interest" description="Disordered" evidence="1">
    <location>
        <begin position="27"/>
        <end position="73"/>
    </location>
</feature>
<sequence length="262" mass="28491">MSIALESGRGLGGGPRFGRVGRCGFSASPPASAGRGSSSLGRDSNSPAAAAKWEWDGEEVEGGDSEVQSSYKDSPFDTLDALQEALPFRQCSCERLFLVPGRRRYASSTMGNLDLLGGFPDTVIPSPPQKNLPKPETPSPRKRKGLLPFTFKWGKLQDKEEVFPEDIVDSPTNCRRMTLSPVASSSSGSNSGSDDEHYLSQKPSSRRSHRRPSKGMDVFASPPAPRPPQLNPVHMRSQSMLELQDVTDSTALVTPRDKRMKN</sequence>
<feature type="compositionally biased region" description="Low complexity" evidence="1">
    <location>
        <begin position="27"/>
        <end position="47"/>
    </location>
</feature>
<organism evidence="2 3">
    <name type="scientific">Eleusine coracana subsp. coracana</name>
    <dbReference type="NCBI Taxonomy" id="191504"/>
    <lineage>
        <taxon>Eukaryota</taxon>
        <taxon>Viridiplantae</taxon>
        <taxon>Streptophyta</taxon>
        <taxon>Embryophyta</taxon>
        <taxon>Tracheophyta</taxon>
        <taxon>Spermatophyta</taxon>
        <taxon>Magnoliopsida</taxon>
        <taxon>Liliopsida</taxon>
        <taxon>Poales</taxon>
        <taxon>Poaceae</taxon>
        <taxon>PACMAD clade</taxon>
        <taxon>Chloridoideae</taxon>
        <taxon>Cynodonteae</taxon>
        <taxon>Eleusininae</taxon>
        <taxon>Eleusine</taxon>
    </lineage>
</organism>
<accession>A0AAV5EI85</accession>
<dbReference type="EMBL" id="BQKI01000075">
    <property type="protein sequence ID" value="GJN22458.1"/>
    <property type="molecule type" value="Genomic_DNA"/>
</dbReference>
<proteinExistence type="predicted"/>
<evidence type="ECO:0000313" key="3">
    <source>
        <dbReference type="Proteomes" id="UP001054889"/>
    </source>
</evidence>
<protein>
    <submittedName>
        <fullName evidence="2">Uncharacterized protein</fullName>
    </submittedName>
</protein>
<feature type="compositionally biased region" description="Polar residues" evidence="1">
    <location>
        <begin position="236"/>
        <end position="252"/>
    </location>
</feature>
<evidence type="ECO:0000313" key="2">
    <source>
        <dbReference type="EMBL" id="GJN22458.1"/>
    </source>
</evidence>
<keyword evidence="3" id="KW-1185">Reference proteome</keyword>
<feature type="compositionally biased region" description="Pro residues" evidence="1">
    <location>
        <begin position="125"/>
        <end position="138"/>
    </location>
</feature>
<feature type="compositionally biased region" description="Basic residues" evidence="1">
    <location>
        <begin position="204"/>
        <end position="213"/>
    </location>
</feature>
<dbReference type="AlphaFoldDB" id="A0AAV5EI85"/>
<name>A0AAV5EI85_ELECO</name>
<dbReference type="Proteomes" id="UP001054889">
    <property type="component" value="Unassembled WGS sequence"/>
</dbReference>
<gene>
    <name evidence="2" type="primary">gb10019</name>
    <name evidence="2" type="ORF">PR202_gb10019</name>
</gene>
<comment type="caution">
    <text evidence="2">The sequence shown here is derived from an EMBL/GenBank/DDBJ whole genome shotgun (WGS) entry which is preliminary data.</text>
</comment>